<protein>
    <submittedName>
        <fullName evidence="1">Uncharacterized protein</fullName>
    </submittedName>
</protein>
<name>A0A9Q3F324_9BASI</name>
<reference evidence="1" key="1">
    <citation type="submission" date="2021-03" db="EMBL/GenBank/DDBJ databases">
        <title>Draft genome sequence of rust myrtle Austropuccinia psidii MF-1, a brazilian biotype.</title>
        <authorList>
            <person name="Quecine M.C."/>
            <person name="Pachon D.M.R."/>
            <person name="Bonatelli M.L."/>
            <person name="Correr F.H."/>
            <person name="Franceschini L.M."/>
            <person name="Leite T.F."/>
            <person name="Margarido G.R.A."/>
            <person name="Almeida C.A."/>
            <person name="Ferrarezi J.A."/>
            <person name="Labate C.A."/>
        </authorList>
    </citation>
    <scope>NUCLEOTIDE SEQUENCE</scope>
    <source>
        <strain evidence="1">MF-1</strain>
    </source>
</reference>
<evidence type="ECO:0000313" key="1">
    <source>
        <dbReference type="EMBL" id="MBW0530647.1"/>
    </source>
</evidence>
<accession>A0A9Q3F324</accession>
<gene>
    <name evidence="1" type="ORF">O181_070362</name>
</gene>
<sequence length="229" mass="26439">MAKILMLPIHWALISLLFSFRIWASLWKDAMLDTSFQDANWFSKNLDQPKLIEMDLLSTINKKDDTVGVVTINHRPEMKFQNWLSFPHPLDLTNPYLLYTVSSRSNSYVSGGLHFNHPPSISQGYEKQSPRYLRGIAVTQPARASKLAKAPILLEGKPLYLQDPKVFPLITNRKRKQEFNAPLQPFELTSQQHEASKTTIFQILYSNRNKGKRQFLIHTEPEETLGIFI</sequence>
<evidence type="ECO:0000313" key="2">
    <source>
        <dbReference type="Proteomes" id="UP000765509"/>
    </source>
</evidence>
<organism evidence="1 2">
    <name type="scientific">Austropuccinia psidii MF-1</name>
    <dbReference type="NCBI Taxonomy" id="1389203"/>
    <lineage>
        <taxon>Eukaryota</taxon>
        <taxon>Fungi</taxon>
        <taxon>Dikarya</taxon>
        <taxon>Basidiomycota</taxon>
        <taxon>Pucciniomycotina</taxon>
        <taxon>Pucciniomycetes</taxon>
        <taxon>Pucciniales</taxon>
        <taxon>Sphaerophragmiaceae</taxon>
        <taxon>Austropuccinia</taxon>
    </lineage>
</organism>
<dbReference type="AlphaFoldDB" id="A0A9Q3F324"/>
<proteinExistence type="predicted"/>
<dbReference type="EMBL" id="AVOT02036186">
    <property type="protein sequence ID" value="MBW0530647.1"/>
    <property type="molecule type" value="Genomic_DNA"/>
</dbReference>
<dbReference type="Proteomes" id="UP000765509">
    <property type="component" value="Unassembled WGS sequence"/>
</dbReference>
<keyword evidence="2" id="KW-1185">Reference proteome</keyword>
<comment type="caution">
    <text evidence="1">The sequence shown here is derived from an EMBL/GenBank/DDBJ whole genome shotgun (WGS) entry which is preliminary data.</text>
</comment>